<keyword evidence="6 12" id="KW-0472">Membrane</keyword>
<evidence type="ECO:0000256" key="12">
    <source>
        <dbReference type="SAM" id="Phobius"/>
    </source>
</evidence>
<feature type="compositionally biased region" description="Polar residues" evidence="11">
    <location>
        <begin position="971"/>
        <end position="980"/>
    </location>
</feature>
<dbReference type="InterPro" id="IPR000276">
    <property type="entry name" value="GPCR_Rhodpsn"/>
</dbReference>
<evidence type="ECO:0000256" key="8">
    <source>
        <dbReference type="ARBA" id="ARBA00023224"/>
    </source>
</evidence>
<evidence type="ECO:0000256" key="7">
    <source>
        <dbReference type="ARBA" id="ARBA00023170"/>
    </source>
</evidence>
<dbReference type="InterPro" id="IPR036236">
    <property type="entry name" value="Znf_C2H2_sf"/>
</dbReference>
<feature type="domain" description="C2H2-type" evidence="13">
    <location>
        <begin position="1073"/>
        <end position="1100"/>
    </location>
</feature>
<comment type="similarity">
    <text evidence="10">Belongs to the G-protein coupled receptor 1 family.</text>
</comment>
<keyword evidence="8 10" id="KW-0807">Transducer</keyword>
<dbReference type="Gene3D" id="2.170.270.10">
    <property type="entry name" value="SET domain"/>
    <property type="match status" value="1"/>
</dbReference>
<accession>A0ABN8QX54</accession>
<keyword evidence="4 12" id="KW-1133">Transmembrane helix</keyword>
<feature type="transmembrane region" description="Helical" evidence="12">
    <location>
        <begin position="126"/>
        <end position="150"/>
    </location>
</feature>
<protein>
    <submittedName>
        <fullName evidence="16">Uncharacterized protein</fullName>
    </submittedName>
</protein>
<dbReference type="PANTHER" id="PTHR24249">
    <property type="entry name" value="HISTAMINE RECEPTOR-RELATED G-PROTEIN COUPLED RECEPTOR"/>
    <property type="match status" value="1"/>
</dbReference>
<dbReference type="Gene3D" id="1.20.1070.10">
    <property type="entry name" value="Rhodopsin 7-helix transmembrane proteins"/>
    <property type="match status" value="1"/>
</dbReference>
<feature type="transmembrane region" description="Helical" evidence="12">
    <location>
        <begin position="261"/>
        <end position="285"/>
    </location>
</feature>
<reference evidence="16 17" key="1">
    <citation type="submission" date="2022-05" db="EMBL/GenBank/DDBJ databases">
        <authorList>
            <consortium name="Genoscope - CEA"/>
            <person name="William W."/>
        </authorList>
    </citation>
    <scope>NUCLEOTIDE SEQUENCE [LARGE SCALE GENOMIC DNA]</scope>
</reference>
<dbReference type="PANTHER" id="PTHR24249:SF372">
    <property type="entry name" value="G-PROTEIN COUPLED RECEPTORS FAMILY 1 PROFILE DOMAIN-CONTAINING PROTEIN"/>
    <property type="match status" value="1"/>
</dbReference>
<sequence length="1100" mass="123433">MSSYRLEAIVTSIFMVVVSVVAVFGNLMVIVAILWNKRLRTVPYNFLFLNLAVADMLQGAIAMPLRLADQLNQTDQKPLIPCLVVIPLTVFFFGASNFNLTLISLDRYFALKKPFLYPLLAVPWRLALIVAVSWVIIFIIAFLPIMGWGAAVTAEVSDICLYSTTLTRGYLFVLFSILNLAVIIILAFTNYFILKTARRQVHRINIDKNLGTLLEVPFSVAAKSKPVTLPNIRTNADNNTINNRVFLISNSENADRKGTKIVLIVVGIFVFLTTPITVIDIISLLGCVSCTPLIVVKVTVFMAYANACVNVFIYAGLNTEMRNTWVAMYGQAKAALGRSFHSYLVKWMCCRSSVSSTEVIEFARAARIVYFKAASKLSTDQIMTKLGLEPLYYRRRTHILRFVDECIANRVPRYLSNYFNVRNRDIHRHKTRNNNDLILEKINLECTKRAFFYKGKLLCQSPQRCLTMYLLHWSEMENVQRYSGVFATCSIPALLTFGPYQGPLNMLLKTTDHKHLDFVLEISYRYGQLIWVMDRHLSWVPFMNFARCPEEQNVEVFLKEGSFYFRTIRRVAPGEELLIWPTEGLGRRLKIPKLVIPKTEQREYQYICHHCSQVFAFPNTLKTHIAFECATNRTKSYKETLLHSQRAHSHTSQLSSRNNPLNRRPRMSTLFLSPNSDTDGIQVSKQDTDPALGLKHDGESTRSHHHNGSGFLSDVSVHDDKNGGHSSSGLNLSNSMPGSLNGLNGFNSFNNLSLAMNQFPFLSNFNTDSFLMKESPKSLQSSGGESSTSSKASPPGFLMHSSSDLQVVRSPDKLQPVLTPLTPVSLPSFTAETFGIKEGLKNSPISVPPVGQSPQSFSSASFNGFKSPELGSVPVSSEFPSISRPLLNELNGLNGMRYNLSQDSAFSQNQMDMLSNPAFLLQPRPPLCSPSAMPFFKYGFPAQGFPPLNGQPVMNPSGPMMFGAEQNVNRLPSSSTTPNPDGTGLNGGQMGPDKPKTGCNEEMINDLNSKKVNKGYLCELCGKLYTRKYGLKIHMRIHTGYKPLKCKYCQKRFGDPSNMAKHIRLHAVGDTPYKCQYCGKVLVRRRDLDRHIKSRHPNGR</sequence>
<feature type="domain" description="C2H2-type" evidence="13">
    <location>
        <begin position="1044"/>
        <end position="1071"/>
    </location>
</feature>
<dbReference type="InterPro" id="IPR017452">
    <property type="entry name" value="GPCR_Rhodpsn_7TM"/>
</dbReference>
<feature type="compositionally biased region" description="Low complexity" evidence="11">
    <location>
        <begin position="724"/>
        <end position="733"/>
    </location>
</feature>
<feature type="transmembrane region" description="Helical" evidence="12">
    <location>
        <begin position="12"/>
        <end position="35"/>
    </location>
</feature>
<dbReference type="InterPro" id="IPR050569">
    <property type="entry name" value="TAAR"/>
</dbReference>
<evidence type="ECO:0000313" key="16">
    <source>
        <dbReference type="EMBL" id="CAH3171587.1"/>
    </source>
</evidence>
<evidence type="ECO:0000256" key="11">
    <source>
        <dbReference type="SAM" id="MobiDB-lite"/>
    </source>
</evidence>
<organism evidence="16 17">
    <name type="scientific">Porites evermanni</name>
    <dbReference type="NCBI Taxonomy" id="104178"/>
    <lineage>
        <taxon>Eukaryota</taxon>
        <taxon>Metazoa</taxon>
        <taxon>Cnidaria</taxon>
        <taxon>Anthozoa</taxon>
        <taxon>Hexacorallia</taxon>
        <taxon>Scleractinia</taxon>
        <taxon>Fungiina</taxon>
        <taxon>Poritidae</taxon>
        <taxon>Porites</taxon>
    </lineage>
</organism>
<keyword evidence="17" id="KW-1185">Reference proteome</keyword>
<dbReference type="PROSITE" id="PS00028">
    <property type="entry name" value="ZINC_FINGER_C2H2_1"/>
    <property type="match status" value="3"/>
</dbReference>
<feature type="transmembrane region" description="Helical" evidence="12">
    <location>
        <begin position="78"/>
        <end position="105"/>
    </location>
</feature>
<keyword evidence="5 10" id="KW-0297">G-protein coupled receptor</keyword>
<gene>
    <name evidence="16" type="ORF">PEVE_00007944</name>
</gene>
<feature type="domain" description="SET" evidence="15">
    <location>
        <begin position="460"/>
        <end position="582"/>
    </location>
</feature>
<dbReference type="Gene3D" id="3.30.160.60">
    <property type="entry name" value="Classic Zinc Finger"/>
    <property type="match status" value="2"/>
</dbReference>
<dbReference type="InterPro" id="IPR001214">
    <property type="entry name" value="SET_dom"/>
</dbReference>
<dbReference type="SUPFAM" id="SSF81321">
    <property type="entry name" value="Family A G protein-coupled receptor-like"/>
    <property type="match status" value="1"/>
</dbReference>
<dbReference type="Pfam" id="PF21549">
    <property type="entry name" value="PRDM2_PR"/>
    <property type="match status" value="1"/>
</dbReference>
<evidence type="ECO:0000256" key="10">
    <source>
        <dbReference type="RuleBase" id="RU000688"/>
    </source>
</evidence>
<comment type="caution">
    <text evidence="16">The sequence shown here is derived from an EMBL/GenBank/DDBJ whole genome shotgun (WGS) entry which is preliminary data.</text>
</comment>
<evidence type="ECO:0000259" key="13">
    <source>
        <dbReference type="PROSITE" id="PS50157"/>
    </source>
</evidence>
<keyword evidence="9" id="KW-0862">Zinc</keyword>
<evidence type="ECO:0000256" key="3">
    <source>
        <dbReference type="ARBA" id="ARBA00022692"/>
    </source>
</evidence>
<evidence type="ECO:0000256" key="9">
    <source>
        <dbReference type="PROSITE-ProRule" id="PRU00042"/>
    </source>
</evidence>
<dbReference type="SUPFAM" id="SSF57667">
    <property type="entry name" value="beta-beta-alpha zinc fingers"/>
    <property type="match status" value="2"/>
</dbReference>
<proteinExistence type="inferred from homology"/>
<feature type="domain" description="G-protein coupled receptors family 1 profile" evidence="14">
    <location>
        <begin position="25"/>
        <end position="314"/>
    </location>
</feature>
<keyword evidence="7 10" id="KW-0675">Receptor</keyword>
<feature type="region of interest" description="Disordered" evidence="11">
    <location>
        <begin position="775"/>
        <end position="800"/>
    </location>
</feature>
<dbReference type="PROSITE" id="PS00237">
    <property type="entry name" value="G_PROTEIN_RECEP_F1_1"/>
    <property type="match status" value="1"/>
</dbReference>
<evidence type="ECO:0000256" key="2">
    <source>
        <dbReference type="ARBA" id="ARBA00022475"/>
    </source>
</evidence>
<dbReference type="SMART" id="SM00355">
    <property type="entry name" value="ZnF_C2H2"/>
    <property type="match status" value="4"/>
</dbReference>
<feature type="region of interest" description="Disordered" evidence="11">
    <location>
        <begin position="641"/>
        <end position="733"/>
    </location>
</feature>
<name>A0ABN8QX54_9CNID</name>
<evidence type="ECO:0000256" key="6">
    <source>
        <dbReference type="ARBA" id="ARBA00023136"/>
    </source>
</evidence>
<evidence type="ECO:0000259" key="15">
    <source>
        <dbReference type="PROSITE" id="PS50280"/>
    </source>
</evidence>
<dbReference type="PRINTS" id="PR00237">
    <property type="entry name" value="GPCRRHODOPSN"/>
</dbReference>
<keyword evidence="2" id="KW-1003">Cell membrane</keyword>
<evidence type="ECO:0000256" key="4">
    <source>
        <dbReference type="ARBA" id="ARBA00022989"/>
    </source>
</evidence>
<feature type="domain" description="C2H2-type" evidence="13">
    <location>
        <begin position="1016"/>
        <end position="1043"/>
    </location>
</feature>
<feature type="transmembrane region" description="Helical" evidence="12">
    <location>
        <begin position="170"/>
        <end position="194"/>
    </location>
</feature>
<dbReference type="InterPro" id="IPR046341">
    <property type="entry name" value="SET_dom_sf"/>
</dbReference>
<dbReference type="PROSITE" id="PS50280">
    <property type="entry name" value="SET"/>
    <property type="match status" value="1"/>
</dbReference>
<dbReference type="Pfam" id="PF00096">
    <property type="entry name" value="zf-C2H2"/>
    <property type="match status" value="3"/>
</dbReference>
<evidence type="ECO:0000259" key="14">
    <source>
        <dbReference type="PROSITE" id="PS50262"/>
    </source>
</evidence>
<dbReference type="Pfam" id="PF00001">
    <property type="entry name" value="7tm_1"/>
    <property type="match status" value="1"/>
</dbReference>
<feature type="compositionally biased region" description="Polar residues" evidence="11">
    <location>
        <begin position="670"/>
        <end position="685"/>
    </location>
</feature>
<feature type="transmembrane region" description="Helical" evidence="12">
    <location>
        <begin position="47"/>
        <end position="66"/>
    </location>
</feature>
<comment type="subcellular location">
    <subcellularLocation>
        <location evidence="1">Cell membrane</location>
        <topology evidence="1">Multi-pass membrane protein</topology>
    </subcellularLocation>
</comment>
<evidence type="ECO:0000313" key="17">
    <source>
        <dbReference type="Proteomes" id="UP001159427"/>
    </source>
</evidence>
<feature type="region of interest" description="Disordered" evidence="11">
    <location>
        <begin position="971"/>
        <end position="991"/>
    </location>
</feature>
<dbReference type="PROSITE" id="PS50157">
    <property type="entry name" value="ZINC_FINGER_C2H2_2"/>
    <property type="match status" value="3"/>
</dbReference>
<evidence type="ECO:0000256" key="1">
    <source>
        <dbReference type="ARBA" id="ARBA00004651"/>
    </source>
</evidence>
<dbReference type="EMBL" id="CALNXI010001536">
    <property type="protein sequence ID" value="CAH3171587.1"/>
    <property type="molecule type" value="Genomic_DNA"/>
</dbReference>
<evidence type="ECO:0000256" key="5">
    <source>
        <dbReference type="ARBA" id="ARBA00023040"/>
    </source>
</evidence>
<keyword evidence="9" id="KW-0863">Zinc-finger</keyword>
<keyword evidence="9" id="KW-0479">Metal-binding</keyword>
<dbReference type="CDD" id="cd00637">
    <property type="entry name" value="7tm_classA_rhodopsin-like"/>
    <property type="match status" value="1"/>
</dbReference>
<dbReference type="Proteomes" id="UP001159427">
    <property type="component" value="Unassembled WGS sequence"/>
</dbReference>
<keyword evidence="3 10" id="KW-0812">Transmembrane</keyword>
<dbReference type="SMART" id="SM01381">
    <property type="entry name" value="7TM_GPCR_Srsx"/>
    <property type="match status" value="1"/>
</dbReference>
<dbReference type="PROSITE" id="PS50262">
    <property type="entry name" value="G_PROTEIN_RECEP_F1_2"/>
    <property type="match status" value="1"/>
</dbReference>
<dbReference type="InterPro" id="IPR013087">
    <property type="entry name" value="Znf_C2H2_type"/>
</dbReference>
<feature type="compositionally biased region" description="Low complexity" evidence="11">
    <location>
        <begin position="777"/>
        <end position="796"/>
    </location>
</feature>